<comment type="caution">
    <text evidence="2">The sequence shown here is derived from an EMBL/GenBank/DDBJ whole genome shotgun (WGS) entry which is preliminary data.</text>
</comment>
<sequence>MALPPDYARFLEKLTELGATPLPPLLNRKQLAEFSVEDEVAAMVVVVVVVNGGGGGGAGPAPGRIGRIGHVPRPAPDSADARLQTIRAQGILFPRDIADVWSVATNNAPQPAQLSRVSRIDYHENMQNSDTSKPKTKVGGGGDEMLNNSSLTP</sequence>
<gene>
    <name evidence="2" type="ORF">BD626DRAFT_589059</name>
</gene>
<dbReference type="Proteomes" id="UP000320762">
    <property type="component" value="Unassembled WGS sequence"/>
</dbReference>
<evidence type="ECO:0000256" key="1">
    <source>
        <dbReference type="SAM" id="MobiDB-lite"/>
    </source>
</evidence>
<protein>
    <submittedName>
        <fullName evidence="2">Uncharacterized protein</fullName>
    </submittedName>
</protein>
<name>A0A550BRU0_9AGAR</name>
<dbReference type="EMBL" id="VDMD01000220">
    <property type="protein sequence ID" value="TRM55242.1"/>
    <property type="molecule type" value="Genomic_DNA"/>
</dbReference>
<evidence type="ECO:0000313" key="2">
    <source>
        <dbReference type="EMBL" id="TRM55242.1"/>
    </source>
</evidence>
<evidence type="ECO:0000313" key="3">
    <source>
        <dbReference type="Proteomes" id="UP000320762"/>
    </source>
</evidence>
<reference evidence="2 3" key="1">
    <citation type="journal article" date="2019" name="New Phytol.">
        <title>Comparative genomics reveals unique wood-decay strategies and fruiting body development in the Schizophyllaceae.</title>
        <authorList>
            <person name="Almasi E."/>
            <person name="Sahu N."/>
            <person name="Krizsan K."/>
            <person name="Balint B."/>
            <person name="Kovacs G.M."/>
            <person name="Kiss B."/>
            <person name="Cseklye J."/>
            <person name="Drula E."/>
            <person name="Henrissat B."/>
            <person name="Nagy I."/>
            <person name="Chovatia M."/>
            <person name="Adam C."/>
            <person name="LaButti K."/>
            <person name="Lipzen A."/>
            <person name="Riley R."/>
            <person name="Grigoriev I.V."/>
            <person name="Nagy L.G."/>
        </authorList>
    </citation>
    <scope>NUCLEOTIDE SEQUENCE [LARGE SCALE GENOMIC DNA]</scope>
    <source>
        <strain evidence="2 3">NL-1724</strain>
    </source>
</reference>
<organism evidence="2 3">
    <name type="scientific">Schizophyllum amplum</name>
    <dbReference type="NCBI Taxonomy" id="97359"/>
    <lineage>
        <taxon>Eukaryota</taxon>
        <taxon>Fungi</taxon>
        <taxon>Dikarya</taxon>
        <taxon>Basidiomycota</taxon>
        <taxon>Agaricomycotina</taxon>
        <taxon>Agaricomycetes</taxon>
        <taxon>Agaricomycetidae</taxon>
        <taxon>Agaricales</taxon>
        <taxon>Schizophyllaceae</taxon>
        <taxon>Schizophyllum</taxon>
    </lineage>
</organism>
<proteinExistence type="predicted"/>
<feature type="region of interest" description="Disordered" evidence="1">
    <location>
        <begin position="55"/>
        <end position="79"/>
    </location>
</feature>
<keyword evidence="3" id="KW-1185">Reference proteome</keyword>
<accession>A0A550BRU0</accession>
<dbReference type="AlphaFoldDB" id="A0A550BRU0"/>
<feature type="region of interest" description="Disordered" evidence="1">
    <location>
        <begin position="122"/>
        <end position="153"/>
    </location>
</feature>